<dbReference type="VEuPathDB" id="FungiDB:ASPZODRAFT_77930"/>
<dbReference type="Pfam" id="PF13391">
    <property type="entry name" value="HNH_2"/>
    <property type="match status" value="1"/>
</dbReference>
<keyword evidence="4" id="KW-1185">Reference proteome</keyword>
<dbReference type="InterPro" id="IPR057203">
    <property type="entry name" value="DUF7881"/>
</dbReference>
<dbReference type="STRING" id="1073090.A0A1L9S4D6"/>
<sequence>MPEGQSVLSDDGRNVHFFDSSTDDMLGGVFQNGSITEANFIDMLNIVLVIEPQSPVAPRSLTVRARSGQTISRTSQPLTPGDYDIHVSDGHSMKLSDEPFVRRLLSYSISGRELDFKNGVRARDGKCVFTGIVNPRAHLNKWASWEAAHIFPLEKEGLWIANNFSRWITNADSGGHSAPIHSIQNGFLLKAGIHQLFDDYSISVNPDDNYKITSFIPDADGVDGRILDLVCRDPADPNRVSDNLLRWHFRQSVLGNMRGAGEPSFEHDFPPGSDMLKEIYEGPFPVERFEMELSSRLRGRERGQGLV</sequence>
<dbReference type="EMBL" id="KV878374">
    <property type="protein sequence ID" value="OJJ42028.1"/>
    <property type="molecule type" value="Genomic_DNA"/>
</dbReference>
<feature type="domain" description="DUF7881" evidence="2">
    <location>
        <begin position="12"/>
        <end position="89"/>
    </location>
</feature>
<dbReference type="Pfam" id="PF25324">
    <property type="entry name" value="DUF7881"/>
    <property type="match status" value="1"/>
</dbReference>
<evidence type="ECO:0000259" key="1">
    <source>
        <dbReference type="Pfam" id="PF13391"/>
    </source>
</evidence>
<dbReference type="Proteomes" id="UP000184188">
    <property type="component" value="Unassembled WGS sequence"/>
</dbReference>
<dbReference type="OrthoDB" id="2142759at2759"/>
<evidence type="ECO:0000259" key="2">
    <source>
        <dbReference type="Pfam" id="PF25324"/>
    </source>
</evidence>
<reference evidence="4" key="1">
    <citation type="journal article" date="2017" name="Genome Biol.">
        <title>Comparative genomics reveals high biological diversity and specific adaptations in the industrially and medically important fungal genus Aspergillus.</title>
        <authorList>
            <person name="de Vries R.P."/>
            <person name="Riley R."/>
            <person name="Wiebenga A."/>
            <person name="Aguilar-Osorio G."/>
            <person name="Amillis S."/>
            <person name="Uchima C.A."/>
            <person name="Anderluh G."/>
            <person name="Asadollahi M."/>
            <person name="Askin M."/>
            <person name="Barry K."/>
            <person name="Battaglia E."/>
            <person name="Bayram O."/>
            <person name="Benocci T."/>
            <person name="Braus-Stromeyer S.A."/>
            <person name="Caldana C."/>
            <person name="Canovas D."/>
            <person name="Cerqueira G.C."/>
            <person name="Chen F."/>
            <person name="Chen W."/>
            <person name="Choi C."/>
            <person name="Clum A."/>
            <person name="Dos Santos R.A."/>
            <person name="Damasio A.R."/>
            <person name="Diallinas G."/>
            <person name="Emri T."/>
            <person name="Fekete E."/>
            <person name="Flipphi M."/>
            <person name="Freyberg S."/>
            <person name="Gallo A."/>
            <person name="Gournas C."/>
            <person name="Habgood R."/>
            <person name="Hainaut M."/>
            <person name="Harispe M.L."/>
            <person name="Henrissat B."/>
            <person name="Hilden K.S."/>
            <person name="Hope R."/>
            <person name="Hossain A."/>
            <person name="Karabika E."/>
            <person name="Karaffa L."/>
            <person name="Karanyi Z."/>
            <person name="Krasevec N."/>
            <person name="Kuo A."/>
            <person name="Kusch H."/>
            <person name="LaButti K."/>
            <person name="Lagendijk E.L."/>
            <person name="Lapidus A."/>
            <person name="Levasseur A."/>
            <person name="Lindquist E."/>
            <person name="Lipzen A."/>
            <person name="Logrieco A.F."/>
            <person name="MacCabe A."/>
            <person name="Maekelae M.R."/>
            <person name="Malavazi I."/>
            <person name="Melin P."/>
            <person name="Meyer V."/>
            <person name="Mielnichuk N."/>
            <person name="Miskei M."/>
            <person name="Molnar A.P."/>
            <person name="Mule G."/>
            <person name="Ngan C.Y."/>
            <person name="Orejas M."/>
            <person name="Orosz E."/>
            <person name="Ouedraogo J.P."/>
            <person name="Overkamp K.M."/>
            <person name="Park H.-S."/>
            <person name="Perrone G."/>
            <person name="Piumi F."/>
            <person name="Punt P.J."/>
            <person name="Ram A.F."/>
            <person name="Ramon A."/>
            <person name="Rauscher S."/>
            <person name="Record E."/>
            <person name="Riano-Pachon D.M."/>
            <person name="Robert V."/>
            <person name="Roehrig J."/>
            <person name="Ruller R."/>
            <person name="Salamov A."/>
            <person name="Salih N.S."/>
            <person name="Samson R.A."/>
            <person name="Sandor E."/>
            <person name="Sanguinetti M."/>
            <person name="Schuetze T."/>
            <person name="Sepcic K."/>
            <person name="Shelest E."/>
            <person name="Sherlock G."/>
            <person name="Sophianopoulou V."/>
            <person name="Squina F.M."/>
            <person name="Sun H."/>
            <person name="Susca A."/>
            <person name="Todd R.B."/>
            <person name="Tsang A."/>
            <person name="Unkles S.E."/>
            <person name="van de Wiele N."/>
            <person name="van Rossen-Uffink D."/>
            <person name="Oliveira J.V."/>
            <person name="Vesth T.C."/>
            <person name="Visser J."/>
            <person name="Yu J.-H."/>
            <person name="Zhou M."/>
            <person name="Andersen M.R."/>
            <person name="Archer D.B."/>
            <person name="Baker S.E."/>
            <person name="Benoit I."/>
            <person name="Brakhage A.A."/>
            <person name="Braus G.H."/>
            <person name="Fischer R."/>
            <person name="Frisvad J.C."/>
            <person name="Goldman G.H."/>
            <person name="Houbraken J."/>
            <person name="Oakley B."/>
            <person name="Pocsi I."/>
            <person name="Scazzocchio C."/>
            <person name="Seiboth B."/>
            <person name="vanKuyk P.A."/>
            <person name="Wortman J."/>
            <person name="Dyer P.S."/>
            <person name="Grigoriev I.V."/>
        </authorList>
    </citation>
    <scope>NUCLEOTIDE SEQUENCE [LARGE SCALE GENOMIC DNA]</scope>
    <source>
        <strain evidence="4">CBS 506.65</strain>
    </source>
</reference>
<gene>
    <name evidence="3" type="ORF">ASPZODRAFT_77930</name>
</gene>
<evidence type="ECO:0000313" key="4">
    <source>
        <dbReference type="Proteomes" id="UP000184188"/>
    </source>
</evidence>
<dbReference type="GeneID" id="34616668"/>
<evidence type="ECO:0000313" key="3">
    <source>
        <dbReference type="EMBL" id="OJJ42028.1"/>
    </source>
</evidence>
<name>A0A1L9S4D6_9EURO</name>
<dbReference type="RefSeq" id="XP_022576538.1">
    <property type="nucleotide sequence ID" value="XM_022730204.1"/>
</dbReference>
<feature type="domain" description="HNH nuclease" evidence="1">
    <location>
        <begin position="127"/>
        <end position="205"/>
    </location>
</feature>
<protein>
    <submittedName>
        <fullName evidence="3">Uncharacterized protein</fullName>
    </submittedName>
</protein>
<accession>A0A1L9S4D6</accession>
<dbReference type="InterPro" id="IPR003615">
    <property type="entry name" value="HNH_nuc"/>
</dbReference>
<proteinExistence type="predicted"/>
<organism evidence="3 4">
    <name type="scientific">Penicilliopsis zonata CBS 506.65</name>
    <dbReference type="NCBI Taxonomy" id="1073090"/>
    <lineage>
        <taxon>Eukaryota</taxon>
        <taxon>Fungi</taxon>
        <taxon>Dikarya</taxon>
        <taxon>Ascomycota</taxon>
        <taxon>Pezizomycotina</taxon>
        <taxon>Eurotiomycetes</taxon>
        <taxon>Eurotiomycetidae</taxon>
        <taxon>Eurotiales</taxon>
        <taxon>Aspergillaceae</taxon>
        <taxon>Penicilliopsis</taxon>
    </lineage>
</organism>
<dbReference type="AlphaFoldDB" id="A0A1L9S4D6"/>